<comment type="caution">
    <text evidence="1">The sequence shown here is derived from an EMBL/GenBank/DDBJ whole genome shotgun (WGS) entry which is preliminary data.</text>
</comment>
<dbReference type="EMBL" id="JBHSOZ010000003">
    <property type="protein sequence ID" value="MFC5711687.1"/>
    <property type="molecule type" value="Genomic_DNA"/>
</dbReference>
<name>A0ABW0YJN7_9BACI</name>
<evidence type="ECO:0000313" key="2">
    <source>
        <dbReference type="Proteomes" id="UP001596142"/>
    </source>
</evidence>
<reference evidence="2" key="1">
    <citation type="journal article" date="2019" name="Int. J. Syst. Evol. Microbiol.">
        <title>The Global Catalogue of Microorganisms (GCM) 10K type strain sequencing project: providing services to taxonomists for standard genome sequencing and annotation.</title>
        <authorList>
            <consortium name="The Broad Institute Genomics Platform"/>
            <consortium name="The Broad Institute Genome Sequencing Center for Infectious Disease"/>
            <person name="Wu L."/>
            <person name="Ma J."/>
        </authorList>
    </citation>
    <scope>NUCLEOTIDE SEQUENCE [LARGE SCALE GENOMIC DNA]</scope>
    <source>
        <strain evidence="2">CECT 7184</strain>
    </source>
</reference>
<accession>A0ABW0YJN7</accession>
<keyword evidence="2" id="KW-1185">Reference proteome</keyword>
<gene>
    <name evidence="1" type="ORF">ACFPU1_02720</name>
</gene>
<evidence type="ECO:0000313" key="1">
    <source>
        <dbReference type="EMBL" id="MFC5711687.1"/>
    </source>
</evidence>
<sequence>MEKTILRFFEKHRPKFYPLGDEWWYVERKKSAIASFVFAFKRYMDPSTLPKITGFSVVIDAGSAREDRFASVDYEYTNEDGETIQVELFSGNLHK</sequence>
<dbReference type="RefSeq" id="WP_385938295.1">
    <property type="nucleotide sequence ID" value="NZ_JBHSOZ010000003.1"/>
</dbReference>
<organism evidence="1 2">
    <name type="scientific">Thalassorhabdus alkalitolerans</name>
    <dbReference type="NCBI Taxonomy" id="2282697"/>
    <lineage>
        <taxon>Bacteria</taxon>
        <taxon>Bacillati</taxon>
        <taxon>Bacillota</taxon>
        <taxon>Bacilli</taxon>
        <taxon>Bacillales</taxon>
        <taxon>Bacillaceae</taxon>
        <taxon>Thalassorhabdus</taxon>
    </lineage>
</organism>
<protein>
    <submittedName>
        <fullName evidence="1">Uncharacterized protein</fullName>
    </submittedName>
</protein>
<proteinExistence type="predicted"/>
<dbReference type="Proteomes" id="UP001596142">
    <property type="component" value="Unassembled WGS sequence"/>
</dbReference>